<dbReference type="SUPFAM" id="SSF52788">
    <property type="entry name" value="Phosphotyrosine protein phosphatases I"/>
    <property type="match status" value="1"/>
</dbReference>
<dbReference type="GO" id="GO:0004725">
    <property type="term" value="F:protein tyrosine phosphatase activity"/>
    <property type="evidence" value="ECO:0007669"/>
    <property type="project" value="UniProtKB-EC"/>
</dbReference>
<keyword evidence="4" id="KW-0904">Protein phosphatase</keyword>
<comment type="caution">
    <text evidence="8">The sequence shown here is derived from an EMBL/GenBank/DDBJ whole genome shotgun (WGS) entry which is preliminary data.</text>
</comment>
<dbReference type="eggNOG" id="COG0394">
    <property type="taxonomic scope" value="Bacteria"/>
</dbReference>
<keyword evidence="9" id="KW-1185">Reference proteome</keyword>
<evidence type="ECO:0000256" key="5">
    <source>
        <dbReference type="ARBA" id="ARBA00051722"/>
    </source>
</evidence>
<evidence type="ECO:0000256" key="2">
    <source>
        <dbReference type="ARBA" id="ARBA00013064"/>
    </source>
</evidence>
<protein>
    <recommendedName>
        <fullName evidence="2">protein-tyrosine-phosphatase</fullName>
        <ecNumber evidence="2">3.1.3.48</ecNumber>
    </recommendedName>
</protein>
<feature type="active site" description="Proton donor" evidence="6">
    <location>
        <position position="115"/>
    </location>
</feature>
<evidence type="ECO:0000313" key="8">
    <source>
        <dbReference type="EMBL" id="EEO27584.2"/>
    </source>
</evidence>
<reference evidence="8" key="1">
    <citation type="submission" date="2011-10" db="EMBL/GenBank/DDBJ databases">
        <title>The Genome Sequence of Oxalobacter formigenes HOxBLS.</title>
        <authorList>
            <consortium name="The Broad Institute Genome Sequencing Platform"/>
            <person name="Earl A."/>
            <person name="Ward D."/>
            <person name="Feldgarden M."/>
            <person name="Gevers D."/>
            <person name="Allison M.J."/>
            <person name="Humphrey S."/>
            <person name="Young S.K."/>
            <person name="Zeng Q."/>
            <person name="Gargeya S."/>
            <person name="Fitzgerald M."/>
            <person name="Haas B."/>
            <person name="Abouelleil A."/>
            <person name="Alvarado L."/>
            <person name="Arachchi H.M."/>
            <person name="Berlin A."/>
            <person name="Brown A."/>
            <person name="Chapman S.B."/>
            <person name="Chen Z."/>
            <person name="Dunbar C."/>
            <person name="Freedman E."/>
            <person name="Gearin G."/>
            <person name="Goldberg J."/>
            <person name="Griggs A."/>
            <person name="Gujja S."/>
            <person name="Heiman D."/>
            <person name="Howarth C."/>
            <person name="Larson L."/>
            <person name="Lui A."/>
            <person name="MacDonald P.J.P."/>
            <person name="Montmayeur A."/>
            <person name="Murphy C."/>
            <person name="Neiman D."/>
            <person name="Pearson M."/>
            <person name="Priest M."/>
            <person name="Roberts A."/>
            <person name="Saif S."/>
            <person name="Shea T."/>
            <person name="Shenoy N."/>
            <person name="Sisk P."/>
            <person name="Stolte C."/>
            <person name="Sykes S."/>
            <person name="Wortman J."/>
            <person name="Nusbaum C."/>
            <person name="Birren B."/>
        </authorList>
    </citation>
    <scope>NUCLEOTIDE SEQUENCE [LARGE SCALE GENOMIC DNA]</scope>
    <source>
        <strain evidence="8">HOxBLS</strain>
    </source>
</reference>
<dbReference type="InterPro" id="IPR017867">
    <property type="entry name" value="Tyr_phospatase_low_mol_wt"/>
</dbReference>
<feature type="active site" evidence="6">
    <location>
        <position position="15"/>
    </location>
</feature>
<gene>
    <name evidence="8" type="ORF">OFAG_00737</name>
</gene>
<proteinExistence type="inferred from homology"/>
<organism evidence="8 9">
    <name type="scientific">Oxalobacter paraformigenes</name>
    <dbReference type="NCBI Taxonomy" id="556268"/>
    <lineage>
        <taxon>Bacteria</taxon>
        <taxon>Pseudomonadati</taxon>
        <taxon>Pseudomonadota</taxon>
        <taxon>Betaproteobacteria</taxon>
        <taxon>Burkholderiales</taxon>
        <taxon>Oxalobacteraceae</taxon>
        <taxon>Oxalobacter</taxon>
    </lineage>
</organism>
<evidence type="ECO:0000313" key="9">
    <source>
        <dbReference type="Proteomes" id="UP000003973"/>
    </source>
</evidence>
<evidence type="ECO:0000259" key="7">
    <source>
        <dbReference type="SMART" id="SM00226"/>
    </source>
</evidence>
<name>C3X2Z8_9BURK</name>
<evidence type="ECO:0000256" key="4">
    <source>
        <dbReference type="ARBA" id="ARBA00022912"/>
    </source>
</evidence>
<comment type="catalytic activity">
    <reaction evidence="5">
        <text>O-phospho-L-tyrosyl-[protein] + H2O = L-tyrosyl-[protein] + phosphate</text>
        <dbReference type="Rhea" id="RHEA:10684"/>
        <dbReference type="Rhea" id="RHEA-COMP:10136"/>
        <dbReference type="Rhea" id="RHEA-COMP:20101"/>
        <dbReference type="ChEBI" id="CHEBI:15377"/>
        <dbReference type="ChEBI" id="CHEBI:43474"/>
        <dbReference type="ChEBI" id="CHEBI:46858"/>
        <dbReference type="ChEBI" id="CHEBI:61978"/>
        <dbReference type="EC" id="3.1.3.48"/>
    </reaction>
</comment>
<evidence type="ECO:0000256" key="3">
    <source>
        <dbReference type="ARBA" id="ARBA00022801"/>
    </source>
</evidence>
<dbReference type="InterPro" id="IPR050438">
    <property type="entry name" value="LMW_PTPase"/>
</dbReference>
<keyword evidence="3" id="KW-0378">Hydrolase</keyword>
<dbReference type="HOGENOM" id="CLU_071415_1_1_4"/>
<dbReference type="AlphaFoldDB" id="C3X2Z8"/>
<dbReference type="EMBL" id="ACDP02000023">
    <property type="protein sequence ID" value="EEO27584.2"/>
    <property type="molecule type" value="Genomic_DNA"/>
</dbReference>
<dbReference type="InterPro" id="IPR023485">
    <property type="entry name" value="Ptyr_pPase"/>
</dbReference>
<evidence type="ECO:0000256" key="6">
    <source>
        <dbReference type="PIRSR" id="PIRSR617867-1"/>
    </source>
</evidence>
<dbReference type="CDD" id="cd16343">
    <property type="entry name" value="LMWPTP"/>
    <property type="match status" value="1"/>
</dbReference>
<dbReference type="PANTHER" id="PTHR11717">
    <property type="entry name" value="LOW MOLECULAR WEIGHT PROTEIN TYROSINE PHOSPHATASE"/>
    <property type="match status" value="1"/>
</dbReference>
<dbReference type="EC" id="3.1.3.48" evidence="2"/>
<dbReference type="Gene3D" id="3.40.50.2300">
    <property type="match status" value="1"/>
</dbReference>
<dbReference type="RefSeq" id="WP_020995145.1">
    <property type="nucleotide sequence ID" value="NZ_CABMNL010000001.1"/>
</dbReference>
<dbReference type="InterPro" id="IPR036196">
    <property type="entry name" value="Ptyr_pPase_sf"/>
</dbReference>
<dbReference type="Pfam" id="PF01451">
    <property type="entry name" value="LMWPc"/>
    <property type="match status" value="1"/>
</dbReference>
<dbReference type="Proteomes" id="UP000003973">
    <property type="component" value="Unassembled WGS sequence"/>
</dbReference>
<dbReference type="PRINTS" id="PR00719">
    <property type="entry name" value="LMWPTPASE"/>
</dbReference>
<sequence length="153" mass="17087">MIKNILVICLGNICRSPMAEGLLKKRYPDKNIASAGLREITVGWSADPFAIRVMKENGIDIRGHRARLLTADLLKKADLVLTMEKEQSDIVKYSFPNYRGKIMRIGEYDDVDVPDPYSKNIDAFRESFNLISEGLDKIGRQLICPENGAAAAS</sequence>
<feature type="active site" description="Nucleophile" evidence="6">
    <location>
        <position position="9"/>
    </location>
</feature>
<dbReference type="PANTHER" id="PTHR11717:SF31">
    <property type="entry name" value="LOW MOLECULAR WEIGHT PROTEIN-TYROSINE-PHOSPHATASE ETP-RELATED"/>
    <property type="match status" value="1"/>
</dbReference>
<comment type="similarity">
    <text evidence="1">Belongs to the low molecular weight phosphotyrosine protein phosphatase family.</text>
</comment>
<feature type="domain" description="Phosphotyrosine protein phosphatase I" evidence="7">
    <location>
        <begin position="3"/>
        <end position="141"/>
    </location>
</feature>
<accession>C3X2Z8</accession>
<dbReference type="SMART" id="SM00226">
    <property type="entry name" value="LMWPc"/>
    <property type="match status" value="1"/>
</dbReference>
<evidence type="ECO:0000256" key="1">
    <source>
        <dbReference type="ARBA" id="ARBA00011063"/>
    </source>
</evidence>